<dbReference type="RefSeq" id="WP_116441202.1">
    <property type="nucleotide sequence ID" value="NZ_BHEO01000002.1"/>
</dbReference>
<proteinExistence type="predicted"/>
<dbReference type="Proteomes" id="UP000294613">
    <property type="component" value="Unassembled WGS sequence"/>
</dbReference>
<organism evidence="2 3">
    <name type="scientific">Faecalimonas umbilicata</name>
    <dbReference type="NCBI Taxonomy" id="1912855"/>
    <lineage>
        <taxon>Bacteria</taxon>
        <taxon>Bacillati</taxon>
        <taxon>Bacillota</taxon>
        <taxon>Clostridia</taxon>
        <taxon>Lachnospirales</taxon>
        <taxon>Lachnospiraceae</taxon>
        <taxon>Faecalimonas</taxon>
    </lineage>
</organism>
<evidence type="ECO:0000313" key="3">
    <source>
        <dbReference type="Proteomes" id="UP000294613"/>
    </source>
</evidence>
<evidence type="ECO:0000313" key="1">
    <source>
        <dbReference type="EMBL" id="GBU04208.1"/>
    </source>
</evidence>
<keyword evidence="4" id="KW-1185">Reference proteome</keyword>
<dbReference type="GO" id="GO:0050485">
    <property type="term" value="F:oxidoreductase activity, acting on X-H and Y-H to form an X-Y bond, with a disulfide as acceptor"/>
    <property type="evidence" value="ECO:0007669"/>
    <property type="project" value="InterPro"/>
</dbReference>
<dbReference type="AlphaFoldDB" id="A0A4R3JSF5"/>
<dbReference type="Pfam" id="PF09338">
    <property type="entry name" value="Gly_reductase"/>
    <property type="match status" value="1"/>
</dbReference>
<dbReference type="EMBL" id="SLZV01000001">
    <property type="protein sequence ID" value="TCS70168.1"/>
    <property type="molecule type" value="Genomic_DNA"/>
</dbReference>
<sequence>MSKRLQIDYVRVNKVQFGQKTSLEEGVLTVCKEELIDLVKNELFGTLDIKLAVPGESCRILGIHDIMQPRCKAEAPETSYPGIWGKLAPMGEGRTVALKGVVVSDIYYAKCNIKYYMDMGGPCAKYTHFSKHYHVILDATPAEGVTDASYAEALKHASLTINVYLAKLAIGQKPDETEEFEMGPVGPGKDGKPLPKVAYLVTHMASHDTWNFLVYGQSAIGFLPTILQPTEILDGAMVWRYWEPNYYLQNEVYLKELLRRHGKDIEFVGVVFANNVMKIDGKDTMGMMAATLCKETLKADCVIINKSGMGHCQLDSALAFNWAEKMGMTCVMNLSAVSNDKPGDMLVISDSKIDAVVNSGRNYDLNHPRVERVIGEETNVPSLMGVDVYGPFTHTTNFAYQGIWSQLGDCYVTTDSDLPEVPQTNGKEES</sequence>
<dbReference type="EMBL" id="BHEO01000002">
    <property type="protein sequence ID" value="GBU04208.1"/>
    <property type="molecule type" value="Genomic_DNA"/>
</dbReference>
<gene>
    <name evidence="1" type="primary">grdE_1</name>
    <name evidence="2" type="ORF">EDD74_10116</name>
    <name evidence="1" type="ORF">FAEUMB_07490</name>
</gene>
<reference evidence="2 3" key="2">
    <citation type="submission" date="2019-03" db="EMBL/GenBank/DDBJ databases">
        <title>Genomic Encyclopedia of Type Strains, Phase IV (KMG-IV): sequencing the most valuable type-strain genomes for metagenomic binning, comparative biology and taxonomic classification.</title>
        <authorList>
            <person name="Goeker M."/>
        </authorList>
    </citation>
    <scope>NUCLEOTIDE SEQUENCE [LARGE SCALE GENOMIC DNA]</scope>
    <source>
        <strain evidence="2 3">DSM 103426</strain>
    </source>
</reference>
<protein>
    <submittedName>
        <fullName evidence="1">Beta-aspartyl-peptidase</fullName>
    </submittedName>
    <submittedName>
        <fullName evidence="2">Glycine reductase</fullName>
    </submittedName>
</protein>
<evidence type="ECO:0000313" key="4">
    <source>
        <dbReference type="Proteomes" id="UP000702954"/>
    </source>
</evidence>
<comment type="caution">
    <text evidence="2">The sequence shown here is derived from an EMBL/GenBank/DDBJ whole genome shotgun (WGS) entry which is preliminary data.</text>
</comment>
<evidence type="ECO:0000313" key="2">
    <source>
        <dbReference type="EMBL" id="TCS70168.1"/>
    </source>
</evidence>
<dbReference type="InterPro" id="IPR015417">
    <property type="entry name" value="Gly_reductase_pB_sua/b"/>
</dbReference>
<reference evidence="1 4" key="1">
    <citation type="journal article" date="2018" name="Int. J. Syst. Evol. Microbiol.">
        <title>Draft Genome Sequence of Faecalimonas umbilicata JCM 30896T, an Acetate-Producing Bacterium Isolated from Human Feces.</title>
        <authorList>
            <person name="Sakamoto M."/>
            <person name="Ikeyama N."/>
            <person name="Yuki M."/>
            <person name="Ohkuma M."/>
        </authorList>
    </citation>
    <scope>NUCLEOTIDE SEQUENCE [LARGE SCALE GENOMIC DNA]</scope>
    <source>
        <strain evidence="1 4">EGH7</strain>
    </source>
</reference>
<dbReference type="Proteomes" id="UP000702954">
    <property type="component" value="Unassembled WGS sequence"/>
</dbReference>
<name>A0A4R3JSF5_9FIRM</name>
<accession>A0A4R3JSF5</accession>